<dbReference type="GO" id="GO:0016567">
    <property type="term" value="P:protein ubiquitination"/>
    <property type="evidence" value="ECO:0007669"/>
    <property type="project" value="InterPro"/>
</dbReference>
<dbReference type="PROSITE" id="PS50089">
    <property type="entry name" value="ZF_RING_2"/>
    <property type="match status" value="1"/>
</dbReference>
<comment type="caution">
    <text evidence="15">The sequence shown here is derived from an EMBL/GenBank/DDBJ whole genome shotgun (WGS) entry which is preliminary data.</text>
</comment>
<accession>A0A9W7LKZ5</accession>
<evidence type="ECO:0000313" key="16">
    <source>
        <dbReference type="Proteomes" id="UP001165190"/>
    </source>
</evidence>
<dbReference type="PANTHER" id="PTHR46905:SF5">
    <property type="entry name" value="RING-TYPE E3 UBIQUITIN TRANSFERASE"/>
    <property type="match status" value="1"/>
</dbReference>
<dbReference type="InterPro" id="IPR044602">
    <property type="entry name" value="ATL10/ATL72-79-like"/>
</dbReference>
<dbReference type="AlphaFoldDB" id="A0A9W7LKZ5"/>
<comment type="catalytic activity">
    <reaction evidence="1">
        <text>S-ubiquitinyl-[E2 ubiquitin-conjugating enzyme]-L-cysteine + [acceptor protein]-L-lysine = [E2 ubiquitin-conjugating enzyme]-L-cysteine + N(6)-ubiquitinyl-[acceptor protein]-L-lysine.</text>
        <dbReference type="EC" id="2.3.2.27"/>
    </reaction>
</comment>
<evidence type="ECO:0000256" key="8">
    <source>
        <dbReference type="ARBA" id="ARBA00022833"/>
    </source>
</evidence>
<dbReference type="EC" id="2.3.2.27" evidence="3"/>
<evidence type="ECO:0000256" key="2">
    <source>
        <dbReference type="ARBA" id="ARBA00004167"/>
    </source>
</evidence>
<feature type="transmembrane region" description="Helical" evidence="13">
    <location>
        <begin position="51"/>
        <end position="72"/>
    </location>
</feature>
<keyword evidence="7" id="KW-0833">Ubl conjugation pathway</keyword>
<sequence>MSTSSKPTQLSQHLLENFHPRKFLQHSSLYSTESPMVSPAQAINNNFQANVIFGLSVLICSVITSLGLFFMVKCAIRCSTSIAANASAKLATAGVEKNALKAFPTVKYTSELKLPGLDSACVICLSEFGAGERLRILPQCNHGFHIRCIDKWLSSHSSCPTCRHCLTETDQETVVECGRAESLEQSVPVQESL</sequence>
<proteinExistence type="inferred from homology"/>
<gene>
    <name evidence="15" type="ORF">HRI_000530600</name>
</gene>
<dbReference type="SUPFAM" id="SSF57850">
    <property type="entry name" value="RING/U-box"/>
    <property type="match status" value="1"/>
</dbReference>
<evidence type="ECO:0000259" key="14">
    <source>
        <dbReference type="PROSITE" id="PS50089"/>
    </source>
</evidence>
<evidence type="ECO:0000256" key="4">
    <source>
        <dbReference type="ARBA" id="ARBA00022679"/>
    </source>
</evidence>
<dbReference type="PANTHER" id="PTHR46905">
    <property type="entry name" value="RING-H2 FINGER PROTEIN ATL78"/>
    <property type="match status" value="1"/>
</dbReference>
<protein>
    <recommendedName>
        <fullName evidence="3">RING-type E3 ubiquitin transferase</fullName>
        <ecNumber evidence="3">2.3.2.27</ecNumber>
    </recommendedName>
</protein>
<evidence type="ECO:0000256" key="6">
    <source>
        <dbReference type="ARBA" id="ARBA00022723"/>
    </source>
</evidence>
<keyword evidence="6" id="KW-0479">Metal-binding</keyword>
<evidence type="ECO:0000256" key="9">
    <source>
        <dbReference type="ARBA" id="ARBA00022989"/>
    </source>
</evidence>
<dbReference type="EMBL" id="BSYR01000006">
    <property type="protein sequence ID" value="GMI68613.1"/>
    <property type="molecule type" value="Genomic_DNA"/>
</dbReference>
<evidence type="ECO:0000256" key="11">
    <source>
        <dbReference type="ARBA" id="ARBA00024209"/>
    </source>
</evidence>
<evidence type="ECO:0000256" key="7">
    <source>
        <dbReference type="ARBA" id="ARBA00022786"/>
    </source>
</evidence>
<dbReference type="Gene3D" id="3.30.40.10">
    <property type="entry name" value="Zinc/RING finger domain, C3HC4 (zinc finger)"/>
    <property type="match status" value="1"/>
</dbReference>
<evidence type="ECO:0000256" key="10">
    <source>
        <dbReference type="ARBA" id="ARBA00023136"/>
    </source>
</evidence>
<dbReference type="GO" id="GO:0008270">
    <property type="term" value="F:zinc ion binding"/>
    <property type="evidence" value="ECO:0007669"/>
    <property type="project" value="UniProtKB-KW"/>
</dbReference>
<keyword evidence="12" id="KW-0863">Zinc-finger</keyword>
<evidence type="ECO:0000256" key="5">
    <source>
        <dbReference type="ARBA" id="ARBA00022692"/>
    </source>
</evidence>
<feature type="domain" description="RING-type" evidence="14">
    <location>
        <begin position="121"/>
        <end position="163"/>
    </location>
</feature>
<keyword evidence="10 13" id="KW-0472">Membrane</keyword>
<keyword evidence="9 13" id="KW-1133">Transmembrane helix</keyword>
<comment type="similarity">
    <text evidence="11">Belongs to the RING-type zinc finger family. ATL subfamily.</text>
</comment>
<name>A0A9W7LKZ5_HIBTR</name>
<organism evidence="15 16">
    <name type="scientific">Hibiscus trionum</name>
    <name type="common">Flower of an hour</name>
    <dbReference type="NCBI Taxonomy" id="183268"/>
    <lineage>
        <taxon>Eukaryota</taxon>
        <taxon>Viridiplantae</taxon>
        <taxon>Streptophyta</taxon>
        <taxon>Embryophyta</taxon>
        <taxon>Tracheophyta</taxon>
        <taxon>Spermatophyta</taxon>
        <taxon>Magnoliopsida</taxon>
        <taxon>eudicotyledons</taxon>
        <taxon>Gunneridae</taxon>
        <taxon>Pentapetalae</taxon>
        <taxon>rosids</taxon>
        <taxon>malvids</taxon>
        <taxon>Malvales</taxon>
        <taxon>Malvaceae</taxon>
        <taxon>Malvoideae</taxon>
        <taxon>Hibiscus</taxon>
    </lineage>
</organism>
<dbReference type="OrthoDB" id="8062037at2759"/>
<evidence type="ECO:0000256" key="12">
    <source>
        <dbReference type="PROSITE-ProRule" id="PRU00175"/>
    </source>
</evidence>
<keyword evidence="4" id="KW-0808">Transferase</keyword>
<keyword evidence="8" id="KW-0862">Zinc</keyword>
<evidence type="ECO:0000256" key="1">
    <source>
        <dbReference type="ARBA" id="ARBA00000900"/>
    </source>
</evidence>
<keyword evidence="16" id="KW-1185">Reference proteome</keyword>
<dbReference type="Proteomes" id="UP001165190">
    <property type="component" value="Unassembled WGS sequence"/>
</dbReference>
<dbReference type="InterPro" id="IPR013083">
    <property type="entry name" value="Znf_RING/FYVE/PHD"/>
</dbReference>
<dbReference type="SMART" id="SM00184">
    <property type="entry name" value="RING"/>
    <property type="match status" value="1"/>
</dbReference>
<dbReference type="GO" id="GO:0061630">
    <property type="term" value="F:ubiquitin protein ligase activity"/>
    <property type="evidence" value="ECO:0007669"/>
    <property type="project" value="UniProtKB-EC"/>
</dbReference>
<dbReference type="GO" id="GO:0016020">
    <property type="term" value="C:membrane"/>
    <property type="evidence" value="ECO:0007669"/>
    <property type="project" value="UniProtKB-SubCell"/>
</dbReference>
<comment type="subcellular location">
    <subcellularLocation>
        <location evidence="2">Membrane</location>
        <topology evidence="2">Single-pass membrane protein</topology>
    </subcellularLocation>
</comment>
<evidence type="ECO:0000313" key="15">
    <source>
        <dbReference type="EMBL" id="GMI68613.1"/>
    </source>
</evidence>
<evidence type="ECO:0000256" key="13">
    <source>
        <dbReference type="SAM" id="Phobius"/>
    </source>
</evidence>
<keyword evidence="5 13" id="KW-0812">Transmembrane</keyword>
<dbReference type="Pfam" id="PF13639">
    <property type="entry name" value="zf-RING_2"/>
    <property type="match status" value="1"/>
</dbReference>
<dbReference type="InterPro" id="IPR001841">
    <property type="entry name" value="Znf_RING"/>
</dbReference>
<reference evidence="15" key="1">
    <citation type="submission" date="2023-05" db="EMBL/GenBank/DDBJ databases">
        <title>Genome and transcriptome analyses reveal genes involved in the formation of fine ridges on petal epidermal cells in Hibiscus trionum.</title>
        <authorList>
            <person name="Koshimizu S."/>
            <person name="Masuda S."/>
            <person name="Ishii T."/>
            <person name="Shirasu K."/>
            <person name="Hoshino A."/>
            <person name="Arita M."/>
        </authorList>
    </citation>
    <scope>NUCLEOTIDE SEQUENCE</scope>
    <source>
        <strain evidence="15">Hamamatsu line</strain>
    </source>
</reference>
<evidence type="ECO:0000256" key="3">
    <source>
        <dbReference type="ARBA" id="ARBA00012483"/>
    </source>
</evidence>
<dbReference type="CDD" id="cd16461">
    <property type="entry name" value="RING-H2_EL5-like"/>
    <property type="match status" value="1"/>
</dbReference>